<feature type="compositionally biased region" description="Low complexity" evidence="1">
    <location>
        <begin position="519"/>
        <end position="531"/>
    </location>
</feature>
<evidence type="ECO:0000313" key="2">
    <source>
        <dbReference type="EMBL" id="KAK8950282.1"/>
    </source>
</evidence>
<keyword evidence="3" id="KW-1185">Reference proteome</keyword>
<dbReference type="PANTHER" id="PTHR37393">
    <property type="entry name" value="AT-RICH INTERACTIVE DOMAIN-CONTAINING PROTEIN 1A-LIKE"/>
    <property type="match status" value="1"/>
</dbReference>
<feature type="compositionally biased region" description="Low complexity" evidence="1">
    <location>
        <begin position="345"/>
        <end position="366"/>
    </location>
</feature>
<feature type="compositionally biased region" description="Basic and acidic residues" evidence="1">
    <location>
        <begin position="767"/>
        <end position="779"/>
    </location>
</feature>
<name>A0ABR2LTV0_9ASPA</name>
<dbReference type="EMBL" id="JBBWWR010000015">
    <property type="protein sequence ID" value="KAK8950282.1"/>
    <property type="molecule type" value="Genomic_DNA"/>
</dbReference>
<gene>
    <name evidence="2" type="ORF">KSP40_PGU018937</name>
</gene>
<comment type="caution">
    <text evidence="2">The sequence shown here is derived from an EMBL/GenBank/DDBJ whole genome shotgun (WGS) entry which is preliminary data.</text>
</comment>
<feature type="compositionally biased region" description="Polar residues" evidence="1">
    <location>
        <begin position="505"/>
        <end position="518"/>
    </location>
</feature>
<evidence type="ECO:0000256" key="1">
    <source>
        <dbReference type="SAM" id="MobiDB-lite"/>
    </source>
</evidence>
<feature type="compositionally biased region" description="Basic and acidic residues" evidence="1">
    <location>
        <begin position="1079"/>
        <end position="1092"/>
    </location>
</feature>
<feature type="compositionally biased region" description="Polar residues" evidence="1">
    <location>
        <begin position="625"/>
        <end position="634"/>
    </location>
</feature>
<protein>
    <submittedName>
        <fullName evidence="2">Uncharacterized protein</fullName>
    </submittedName>
</protein>
<organism evidence="2 3">
    <name type="scientific">Platanthera guangdongensis</name>
    <dbReference type="NCBI Taxonomy" id="2320717"/>
    <lineage>
        <taxon>Eukaryota</taxon>
        <taxon>Viridiplantae</taxon>
        <taxon>Streptophyta</taxon>
        <taxon>Embryophyta</taxon>
        <taxon>Tracheophyta</taxon>
        <taxon>Spermatophyta</taxon>
        <taxon>Magnoliopsida</taxon>
        <taxon>Liliopsida</taxon>
        <taxon>Asparagales</taxon>
        <taxon>Orchidaceae</taxon>
        <taxon>Orchidoideae</taxon>
        <taxon>Orchideae</taxon>
        <taxon>Orchidinae</taxon>
        <taxon>Platanthera</taxon>
    </lineage>
</organism>
<feature type="compositionally biased region" description="Basic and acidic residues" evidence="1">
    <location>
        <begin position="1122"/>
        <end position="1153"/>
    </location>
</feature>
<dbReference type="PANTHER" id="PTHR37393:SF1">
    <property type="entry name" value="AT-RICH INTERACTIVE DOMAIN-CONTAINING PROTEIN 1A-LIKE"/>
    <property type="match status" value="1"/>
</dbReference>
<evidence type="ECO:0000313" key="3">
    <source>
        <dbReference type="Proteomes" id="UP001412067"/>
    </source>
</evidence>
<accession>A0ABR2LTV0</accession>
<feature type="region of interest" description="Disordered" evidence="1">
    <location>
        <begin position="767"/>
        <end position="792"/>
    </location>
</feature>
<reference evidence="2 3" key="1">
    <citation type="journal article" date="2022" name="Nat. Plants">
        <title>Genomes of leafy and leafless Platanthera orchids illuminate the evolution of mycoheterotrophy.</title>
        <authorList>
            <person name="Li M.H."/>
            <person name="Liu K.W."/>
            <person name="Li Z."/>
            <person name="Lu H.C."/>
            <person name="Ye Q.L."/>
            <person name="Zhang D."/>
            <person name="Wang J.Y."/>
            <person name="Li Y.F."/>
            <person name="Zhong Z.M."/>
            <person name="Liu X."/>
            <person name="Yu X."/>
            <person name="Liu D.K."/>
            <person name="Tu X.D."/>
            <person name="Liu B."/>
            <person name="Hao Y."/>
            <person name="Liao X.Y."/>
            <person name="Jiang Y.T."/>
            <person name="Sun W.H."/>
            <person name="Chen J."/>
            <person name="Chen Y.Q."/>
            <person name="Ai Y."/>
            <person name="Zhai J.W."/>
            <person name="Wu S.S."/>
            <person name="Zhou Z."/>
            <person name="Hsiao Y.Y."/>
            <person name="Wu W.L."/>
            <person name="Chen Y.Y."/>
            <person name="Lin Y.F."/>
            <person name="Hsu J.L."/>
            <person name="Li C.Y."/>
            <person name="Wang Z.W."/>
            <person name="Zhao X."/>
            <person name="Zhong W.Y."/>
            <person name="Ma X.K."/>
            <person name="Ma L."/>
            <person name="Huang J."/>
            <person name="Chen G.Z."/>
            <person name="Huang M.Z."/>
            <person name="Huang L."/>
            <person name="Peng D.H."/>
            <person name="Luo Y.B."/>
            <person name="Zou S.Q."/>
            <person name="Chen S.P."/>
            <person name="Lan S."/>
            <person name="Tsai W.C."/>
            <person name="Van de Peer Y."/>
            <person name="Liu Z.J."/>
        </authorList>
    </citation>
    <scope>NUCLEOTIDE SEQUENCE [LARGE SCALE GENOMIC DNA]</scope>
    <source>
        <strain evidence="2">Lor288</strain>
    </source>
</reference>
<feature type="compositionally biased region" description="Polar residues" evidence="1">
    <location>
        <begin position="369"/>
        <end position="388"/>
    </location>
</feature>
<feature type="compositionally biased region" description="Polar residues" evidence="1">
    <location>
        <begin position="712"/>
        <end position="727"/>
    </location>
</feature>
<feature type="compositionally biased region" description="Basic and acidic residues" evidence="1">
    <location>
        <begin position="687"/>
        <end position="700"/>
    </location>
</feature>
<feature type="region of interest" description="Disordered" evidence="1">
    <location>
        <begin position="613"/>
        <end position="653"/>
    </location>
</feature>
<sequence length="1335" mass="146188">MEVRSTISLNSSLVEDVHEKWKQCHARGSPTPTATIPIEQAEGNQTLVEQTGELLIAPTSQREQEARFPVVIDCFPTSCLRESEAEHGIFTARRRLQPSLRRSRLQELQSESRREGAVDWWSMSTNSFNVQLLITGLQPQGQQVENAHTQALTASNHGVTQDSSAGASSVTAAPLTAVVSISNATATPSMSAPTSVPAATSVADAVVQAQNQPVAGSYQQAAGMQAPMAEQWYRQQLQYQQYYQQYPGYDPYQQQYQQYGQYQQQPYQQYPQNQMQLQTQVLGHSQFPQAQHVPVQQSHPQVQPQIIQQTTQLSAQPGPPHYPQVQAYPQVQQPVVQPAVLPQQLPQPPMQQHHPQSQQRPVSVPQAAYVQSQSLQQIPHGVQQQRPTHPQLPGVAQQASQSQFPIQQPQQMRPPQTHISVQAQQYPAMQPHAQAPFTNAASHPQVNHSANQPGQQIHLPVGVQIHPQQQSIGQFPSTQLPQQGGFPSQPPSHSQHSSRPQGQPYVQSQLSVPPTQGRNVVPNQPMPQQVQHSPAKPIQSGLNQHSPNHNHLARQHGSTQQSHLHSGSQGSLVSTASRSGTDTYQLTATGSDPKSAVVEKTADSVINKVNQVKQSAKEAAGNADGSETSRSSELVISKPEGDSKSLGEGEASITDIKENVETTEKKDGLMSILNGDEQEESNISKFVESEKEIHRTEGKPNIKPSPMVEGMTTESISDGPNTVQSLPGKNKEMDNGDQVYSTRSQGIGNAVLPNLQGQLQHGAESHDKVLPLPGYHDRGPSQFPQPQSGSVGLRRISPSGPPLHHEIHAPQSFPHGHTPVMSDGSMVSQRPSGPDRIFPQIMPQSGLSQERRFKEPFPYAIPGPPTAHGQLRPPGYVENSPYLAQAPVMAEPFQTPAIKQPYGSTISPKNVEEINPFPLRSQSYGAPSIPVSQVSGHMDPLTRPVMGGPGYYDGRQFDSHRSLPGEHTPFGQQTAMQPNMMKMNGLSGKGPAAVMNDLAFSHGVSDDRFRPPPGERFRPLPEEGFRAQQCEQFGPTMESGRHIANHREFNDGLKLFPRPGHLDGDGAQSFNSYGASSRSLDRDSDGGLRPFDRASVGSFPPHPLTGRVPPSSGTTEFVPLEIADRQRGPPFHEDLGGKHDAHPERFRPFPEYSRPHFDRLPHIRSPGIPDVSGNFRAEPAHFRKEIDGFDISQNRLRASDHVGHGLTNNVRAGEQFGSRNLPSHSRFNDPASHGLVRGGEPFGFGGYGRTPIGDSGFSNSYPLHGSASLHGDVESLEHLRKRNVSSGWCRICKIDCETVEGLEVHSQTKDHQNMAMEIVLGIKKENAKKQKLSVF</sequence>
<dbReference type="Proteomes" id="UP001412067">
    <property type="component" value="Unassembled WGS sequence"/>
</dbReference>
<feature type="region of interest" description="Disordered" evidence="1">
    <location>
        <begin position="1054"/>
        <end position="1153"/>
    </location>
</feature>
<feature type="region of interest" description="Disordered" evidence="1">
    <location>
        <begin position="672"/>
        <end position="733"/>
    </location>
</feature>
<feature type="compositionally biased region" description="Low complexity" evidence="1">
    <location>
        <begin position="481"/>
        <end position="504"/>
    </location>
</feature>
<proteinExistence type="predicted"/>
<feature type="compositionally biased region" description="Low complexity" evidence="1">
    <location>
        <begin position="555"/>
        <end position="572"/>
    </location>
</feature>
<feature type="region of interest" description="Disordered" evidence="1">
    <location>
        <begin position="345"/>
        <end position="417"/>
    </location>
</feature>
<feature type="compositionally biased region" description="Polar residues" evidence="1">
    <location>
        <begin position="540"/>
        <end position="549"/>
    </location>
</feature>
<feature type="region of interest" description="Disordered" evidence="1">
    <location>
        <begin position="474"/>
        <end position="578"/>
    </location>
</feature>
<feature type="compositionally biased region" description="Low complexity" evidence="1">
    <location>
        <begin position="397"/>
        <end position="416"/>
    </location>
</feature>